<sequence length="296" mass="30380">MRAARIHAYGPPDVIRLDDVDRPEPGPGQVLVEVAATSFNPTETALRAGVLRDLLGQDPPLPLTLGWDVAGTVVARGPGVHTPDVGDRVIGMIDAAAAEFTVAAADALVPAPASLALADAAALPLAGMTAWQLVERAALTPGERVLVNGAGGGIGGYAVQLARRAGAHVIATASARSRAAVLANGADEILDHTTTALAAAGPVDVVLHLVPAAEQRIAELVALARRIVSATNPIPGAPAAHVVTRNDPKHLAALADLVDRRELTVDVSERHTIADLPAIHRRGEAGDLRGKVVLRP</sequence>
<dbReference type="AlphaFoldDB" id="A0A7Z0WMT2"/>
<dbReference type="InterPro" id="IPR013154">
    <property type="entry name" value="ADH-like_N"/>
</dbReference>
<evidence type="ECO:0000256" key="1">
    <source>
        <dbReference type="ARBA" id="ARBA00023002"/>
    </source>
</evidence>
<dbReference type="GO" id="GO:0008270">
    <property type="term" value="F:zinc ion binding"/>
    <property type="evidence" value="ECO:0007669"/>
    <property type="project" value="InterPro"/>
</dbReference>
<dbReference type="Proteomes" id="UP000185696">
    <property type="component" value="Unassembled WGS sequence"/>
</dbReference>
<dbReference type="PANTHER" id="PTHR11695:SF294">
    <property type="entry name" value="RETICULON-4-INTERACTING PROTEIN 1, MITOCHONDRIAL"/>
    <property type="match status" value="1"/>
</dbReference>
<dbReference type="CDD" id="cd05289">
    <property type="entry name" value="MDR_like_2"/>
    <property type="match status" value="1"/>
</dbReference>
<name>A0A7Z0WMT2_9PSEU</name>
<dbReference type="SMART" id="SM00829">
    <property type="entry name" value="PKS_ER"/>
    <property type="match status" value="1"/>
</dbReference>
<dbReference type="InterPro" id="IPR050700">
    <property type="entry name" value="YIM1/Zinc_Alcohol_DH_Fams"/>
</dbReference>
<dbReference type="SUPFAM" id="SSF50129">
    <property type="entry name" value="GroES-like"/>
    <property type="match status" value="1"/>
</dbReference>
<evidence type="ECO:0000313" key="4">
    <source>
        <dbReference type="Proteomes" id="UP000185696"/>
    </source>
</evidence>
<keyword evidence="1" id="KW-0560">Oxidoreductase</keyword>
<dbReference type="GO" id="GO:0016491">
    <property type="term" value="F:oxidoreductase activity"/>
    <property type="evidence" value="ECO:0007669"/>
    <property type="project" value="UniProtKB-KW"/>
</dbReference>
<dbReference type="RefSeq" id="WP_075134865.1">
    <property type="nucleotide sequence ID" value="NZ_MSIF01000011.1"/>
</dbReference>
<dbReference type="Pfam" id="PF08240">
    <property type="entry name" value="ADH_N"/>
    <property type="match status" value="1"/>
</dbReference>
<dbReference type="InterPro" id="IPR002364">
    <property type="entry name" value="Quin_OxRdtase/zeta-crystal_CS"/>
</dbReference>
<dbReference type="Pfam" id="PF13602">
    <property type="entry name" value="ADH_zinc_N_2"/>
    <property type="match status" value="1"/>
</dbReference>
<keyword evidence="4" id="KW-1185">Reference proteome</keyword>
<dbReference type="InterPro" id="IPR036291">
    <property type="entry name" value="NAD(P)-bd_dom_sf"/>
</dbReference>
<reference evidence="3 4" key="1">
    <citation type="submission" date="2016-12" db="EMBL/GenBank/DDBJ databases">
        <title>The draft genome sequence of Actinophytocola xinjiangensis.</title>
        <authorList>
            <person name="Wang W."/>
            <person name="Yuan L."/>
        </authorList>
    </citation>
    <scope>NUCLEOTIDE SEQUENCE [LARGE SCALE GENOMIC DNA]</scope>
    <source>
        <strain evidence="3 4">CGMCC 4.4663</strain>
    </source>
</reference>
<dbReference type="InterPro" id="IPR011032">
    <property type="entry name" value="GroES-like_sf"/>
</dbReference>
<dbReference type="Gene3D" id="3.40.50.720">
    <property type="entry name" value="NAD(P)-binding Rossmann-like Domain"/>
    <property type="match status" value="1"/>
</dbReference>
<comment type="caution">
    <text evidence="3">The sequence shown here is derived from an EMBL/GenBank/DDBJ whole genome shotgun (WGS) entry which is preliminary data.</text>
</comment>
<dbReference type="PROSITE" id="PS01162">
    <property type="entry name" value="QOR_ZETA_CRYSTAL"/>
    <property type="match status" value="1"/>
</dbReference>
<accession>A0A7Z0WMT2</accession>
<evidence type="ECO:0000259" key="2">
    <source>
        <dbReference type="SMART" id="SM00829"/>
    </source>
</evidence>
<dbReference type="EMBL" id="MSIF01000011">
    <property type="protein sequence ID" value="OLF08710.1"/>
    <property type="molecule type" value="Genomic_DNA"/>
</dbReference>
<dbReference type="SUPFAM" id="SSF51735">
    <property type="entry name" value="NAD(P)-binding Rossmann-fold domains"/>
    <property type="match status" value="1"/>
</dbReference>
<organism evidence="3 4">
    <name type="scientific">Actinophytocola xinjiangensis</name>
    <dbReference type="NCBI Taxonomy" id="485602"/>
    <lineage>
        <taxon>Bacteria</taxon>
        <taxon>Bacillati</taxon>
        <taxon>Actinomycetota</taxon>
        <taxon>Actinomycetes</taxon>
        <taxon>Pseudonocardiales</taxon>
        <taxon>Pseudonocardiaceae</taxon>
    </lineage>
</organism>
<gene>
    <name evidence="3" type="ORF">BLA60_22095</name>
</gene>
<evidence type="ECO:0000313" key="3">
    <source>
        <dbReference type="EMBL" id="OLF08710.1"/>
    </source>
</evidence>
<dbReference type="OrthoDB" id="9801186at2"/>
<feature type="domain" description="Enoyl reductase (ER)" evidence="2">
    <location>
        <begin position="10"/>
        <end position="294"/>
    </location>
</feature>
<proteinExistence type="predicted"/>
<dbReference type="InterPro" id="IPR020843">
    <property type="entry name" value="ER"/>
</dbReference>
<dbReference type="PANTHER" id="PTHR11695">
    <property type="entry name" value="ALCOHOL DEHYDROGENASE RELATED"/>
    <property type="match status" value="1"/>
</dbReference>
<protein>
    <submittedName>
        <fullName evidence="3">NADPH:quinone reductase</fullName>
    </submittedName>
</protein>
<dbReference type="Gene3D" id="3.90.180.10">
    <property type="entry name" value="Medium-chain alcohol dehydrogenases, catalytic domain"/>
    <property type="match status" value="1"/>
</dbReference>